<keyword evidence="5" id="KW-1185">Reference proteome</keyword>
<evidence type="ECO:0000313" key="5">
    <source>
        <dbReference type="Proteomes" id="UP001210925"/>
    </source>
</evidence>
<comment type="caution">
    <text evidence="4">The sequence shown here is derived from an EMBL/GenBank/DDBJ whole genome shotgun (WGS) entry which is preliminary data.</text>
</comment>
<proteinExistence type="inferred from homology"/>
<dbReference type="Pfam" id="PF06246">
    <property type="entry name" value="Isy1"/>
    <property type="match status" value="1"/>
</dbReference>
<gene>
    <name evidence="4" type="primary">ISY1</name>
    <name evidence="4" type="ORF">HK103_004579</name>
</gene>
<evidence type="ECO:0000256" key="2">
    <source>
        <dbReference type="ARBA" id="ARBA00007002"/>
    </source>
</evidence>
<protein>
    <submittedName>
        <fullName evidence="4">NineTeen Complex (NTC) component</fullName>
    </submittedName>
</protein>
<comment type="similarity">
    <text evidence="2">Belongs to the ISY1 family.</text>
</comment>
<sequence>MAPKTLAQKQEANILKKYDGVDRTRNKIITELEPPKPKRPFTSAGINTVKECEKWRKDIVDEILEKIEEISDPNLDEYKVRDTNDAINKLIKEKRHWEHKIIELGGPDYIKRGTVAIEAGGSTVPGTKGYRYFGMAKYLPGVKELFEQAAQMQQKIAPEELVQRVDADYYGFRDEEDGLLLQYESMLQANKKKEIVKDDDGTFDLDYIAPKRPPTFEEIEGWMVKKRQKELEAKYLNGLEA</sequence>
<dbReference type="FunFam" id="1.10.287.660:FF:000001">
    <property type="entry name" value="pre-mRNA-splicing factor ISY1 homolog"/>
    <property type="match status" value="1"/>
</dbReference>
<dbReference type="GO" id="GO:0005634">
    <property type="term" value="C:nucleus"/>
    <property type="evidence" value="ECO:0007669"/>
    <property type="project" value="UniProtKB-SubCell"/>
</dbReference>
<dbReference type="InterPro" id="IPR029012">
    <property type="entry name" value="Helix_hairpin_bin_sf"/>
</dbReference>
<keyword evidence="3" id="KW-0539">Nucleus</keyword>
<reference evidence="4" key="1">
    <citation type="submission" date="2020-05" db="EMBL/GenBank/DDBJ databases">
        <title>Phylogenomic resolution of chytrid fungi.</title>
        <authorList>
            <person name="Stajich J.E."/>
            <person name="Amses K."/>
            <person name="Simmons R."/>
            <person name="Seto K."/>
            <person name="Myers J."/>
            <person name="Bonds A."/>
            <person name="Quandt C.A."/>
            <person name="Barry K."/>
            <person name="Liu P."/>
            <person name="Grigoriev I."/>
            <person name="Longcore J.E."/>
            <person name="James T.Y."/>
        </authorList>
    </citation>
    <scope>NUCLEOTIDE SEQUENCE</scope>
    <source>
        <strain evidence="4">PLAUS21</strain>
    </source>
</reference>
<dbReference type="InterPro" id="IPR037200">
    <property type="entry name" value="Isy1_sf"/>
</dbReference>
<organism evidence="4 5">
    <name type="scientific">Boothiomyces macroporosus</name>
    <dbReference type="NCBI Taxonomy" id="261099"/>
    <lineage>
        <taxon>Eukaryota</taxon>
        <taxon>Fungi</taxon>
        <taxon>Fungi incertae sedis</taxon>
        <taxon>Chytridiomycota</taxon>
        <taxon>Chytridiomycota incertae sedis</taxon>
        <taxon>Chytridiomycetes</taxon>
        <taxon>Rhizophydiales</taxon>
        <taxon>Terramycetaceae</taxon>
        <taxon>Boothiomyces</taxon>
    </lineage>
</organism>
<evidence type="ECO:0000256" key="3">
    <source>
        <dbReference type="ARBA" id="ARBA00023242"/>
    </source>
</evidence>
<dbReference type="Gene3D" id="1.10.287.660">
    <property type="entry name" value="Helix hairpin bin"/>
    <property type="match status" value="1"/>
</dbReference>
<name>A0AAD5UGX1_9FUNG</name>
<dbReference type="GO" id="GO:0000350">
    <property type="term" value="P:generation of catalytic spliceosome for second transesterification step"/>
    <property type="evidence" value="ECO:0007669"/>
    <property type="project" value="InterPro"/>
</dbReference>
<accession>A0AAD5UGX1</accession>
<dbReference type="InterPro" id="IPR009360">
    <property type="entry name" value="Isy1"/>
</dbReference>
<dbReference type="AlphaFoldDB" id="A0AAD5UGX1"/>
<dbReference type="PANTHER" id="PTHR13021">
    <property type="entry name" value="PRE-MRNA-SPLICING FACTOR ISY1"/>
    <property type="match status" value="1"/>
</dbReference>
<evidence type="ECO:0000256" key="1">
    <source>
        <dbReference type="ARBA" id="ARBA00004123"/>
    </source>
</evidence>
<dbReference type="Proteomes" id="UP001210925">
    <property type="component" value="Unassembled WGS sequence"/>
</dbReference>
<dbReference type="SUPFAM" id="SSF140102">
    <property type="entry name" value="ISY1 domain-like"/>
    <property type="match status" value="1"/>
</dbReference>
<comment type="subcellular location">
    <subcellularLocation>
        <location evidence="1">Nucleus</location>
    </subcellularLocation>
</comment>
<dbReference type="EMBL" id="JADGKB010000039">
    <property type="protein sequence ID" value="KAJ3257359.1"/>
    <property type="molecule type" value="Genomic_DNA"/>
</dbReference>
<evidence type="ECO:0000313" key="4">
    <source>
        <dbReference type="EMBL" id="KAJ3257359.1"/>
    </source>
</evidence>